<gene>
    <name evidence="1" type="ORF">Sradi_6977700</name>
</gene>
<comment type="caution">
    <text evidence="1">The sequence shown here is derived from an EMBL/GenBank/DDBJ whole genome shotgun (WGS) entry which is preliminary data.</text>
</comment>
<protein>
    <recommendedName>
        <fullName evidence="2">Retrotransposon gag domain-containing protein</fullName>
    </recommendedName>
</protein>
<reference evidence="1" key="1">
    <citation type="submission" date="2020-06" db="EMBL/GenBank/DDBJ databases">
        <authorList>
            <person name="Li T."/>
            <person name="Hu X."/>
            <person name="Zhang T."/>
            <person name="Song X."/>
            <person name="Zhang H."/>
            <person name="Dai N."/>
            <person name="Sheng W."/>
            <person name="Hou X."/>
            <person name="Wei L."/>
        </authorList>
    </citation>
    <scope>NUCLEOTIDE SEQUENCE</scope>
    <source>
        <strain evidence="1">G02</strain>
        <tissue evidence="1">Leaf</tissue>
    </source>
</reference>
<evidence type="ECO:0008006" key="2">
    <source>
        <dbReference type="Google" id="ProtNLM"/>
    </source>
</evidence>
<reference evidence="1" key="2">
    <citation type="journal article" date="2024" name="Plant">
        <title>Genomic evolution and insights into agronomic trait innovations of Sesamum species.</title>
        <authorList>
            <person name="Miao H."/>
            <person name="Wang L."/>
            <person name="Qu L."/>
            <person name="Liu H."/>
            <person name="Sun Y."/>
            <person name="Le M."/>
            <person name="Wang Q."/>
            <person name="Wei S."/>
            <person name="Zheng Y."/>
            <person name="Lin W."/>
            <person name="Duan Y."/>
            <person name="Cao H."/>
            <person name="Xiong S."/>
            <person name="Wang X."/>
            <person name="Wei L."/>
            <person name="Li C."/>
            <person name="Ma Q."/>
            <person name="Ju M."/>
            <person name="Zhao R."/>
            <person name="Li G."/>
            <person name="Mu C."/>
            <person name="Tian Q."/>
            <person name="Mei H."/>
            <person name="Zhang T."/>
            <person name="Gao T."/>
            <person name="Zhang H."/>
        </authorList>
    </citation>
    <scope>NUCLEOTIDE SEQUENCE</scope>
    <source>
        <strain evidence="1">G02</strain>
    </source>
</reference>
<dbReference type="AlphaFoldDB" id="A0AAW2JGP6"/>
<evidence type="ECO:0000313" key="1">
    <source>
        <dbReference type="EMBL" id="KAL0292720.1"/>
    </source>
</evidence>
<sequence length="85" mass="9825">MAYELPVNCRTPAIIEYDGTKHPQAHLSRFENAALLRRSTDRIKYHVFITTFARATQQWFNQLPSGAIECFQEFQSLLLHQLASS</sequence>
<organism evidence="1">
    <name type="scientific">Sesamum radiatum</name>
    <name type="common">Black benniseed</name>
    <dbReference type="NCBI Taxonomy" id="300843"/>
    <lineage>
        <taxon>Eukaryota</taxon>
        <taxon>Viridiplantae</taxon>
        <taxon>Streptophyta</taxon>
        <taxon>Embryophyta</taxon>
        <taxon>Tracheophyta</taxon>
        <taxon>Spermatophyta</taxon>
        <taxon>Magnoliopsida</taxon>
        <taxon>eudicotyledons</taxon>
        <taxon>Gunneridae</taxon>
        <taxon>Pentapetalae</taxon>
        <taxon>asterids</taxon>
        <taxon>lamiids</taxon>
        <taxon>Lamiales</taxon>
        <taxon>Pedaliaceae</taxon>
        <taxon>Sesamum</taxon>
    </lineage>
</organism>
<name>A0AAW2JGP6_SESRA</name>
<proteinExistence type="predicted"/>
<accession>A0AAW2JGP6</accession>
<dbReference type="EMBL" id="JACGWJ010000402">
    <property type="protein sequence ID" value="KAL0292720.1"/>
    <property type="molecule type" value="Genomic_DNA"/>
</dbReference>